<evidence type="ECO:0000313" key="1">
    <source>
        <dbReference type="EMBL" id="EYB97731.1"/>
    </source>
</evidence>
<reference evidence="2" key="1">
    <citation type="journal article" date="2015" name="Nat. Genet.">
        <title>The genome and transcriptome of the zoonotic hookworm Ancylostoma ceylanicum identify infection-specific gene families.</title>
        <authorList>
            <person name="Schwarz E.M."/>
            <person name="Hu Y."/>
            <person name="Antoshechkin I."/>
            <person name="Miller M.M."/>
            <person name="Sternberg P.W."/>
            <person name="Aroian R.V."/>
        </authorList>
    </citation>
    <scope>NUCLEOTIDE SEQUENCE</scope>
    <source>
        <strain evidence="2">HY135</strain>
    </source>
</reference>
<proteinExistence type="predicted"/>
<dbReference type="OrthoDB" id="5867570at2759"/>
<accession>A0A016T514</accession>
<gene>
    <name evidence="1" type="primary">Acey_s0138.g2083</name>
    <name evidence="1" type="ORF">Y032_0138g2083</name>
</gene>
<evidence type="ECO:0000313" key="2">
    <source>
        <dbReference type="Proteomes" id="UP000024635"/>
    </source>
</evidence>
<comment type="caution">
    <text evidence="1">The sequence shown here is derived from an EMBL/GenBank/DDBJ whole genome shotgun (WGS) entry which is preliminary data.</text>
</comment>
<keyword evidence="2" id="KW-1185">Reference proteome</keyword>
<name>A0A016T514_9BILA</name>
<dbReference type="Proteomes" id="UP000024635">
    <property type="component" value="Unassembled WGS sequence"/>
</dbReference>
<dbReference type="EMBL" id="JARK01001474">
    <property type="protein sequence ID" value="EYB97731.1"/>
    <property type="molecule type" value="Genomic_DNA"/>
</dbReference>
<protein>
    <submittedName>
        <fullName evidence="1">Uncharacterized protein</fullName>
    </submittedName>
</protein>
<organism evidence="1 2">
    <name type="scientific">Ancylostoma ceylanicum</name>
    <dbReference type="NCBI Taxonomy" id="53326"/>
    <lineage>
        <taxon>Eukaryota</taxon>
        <taxon>Metazoa</taxon>
        <taxon>Ecdysozoa</taxon>
        <taxon>Nematoda</taxon>
        <taxon>Chromadorea</taxon>
        <taxon>Rhabditida</taxon>
        <taxon>Rhabditina</taxon>
        <taxon>Rhabditomorpha</taxon>
        <taxon>Strongyloidea</taxon>
        <taxon>Ancylostomatidae</taxon>
        <taxon>Ancylostomatinae</taxon>
        <taxon>Ancylostoma</taxon>
    </lineage>
</organism>
<dbReference type="AlphaFoldDB" id="A0A016T514"/>
<sequence length="120" mass="13466">MDTPPHDSSNVLFGEFKYRELKPNLYLVDVLGDNIQVETNSEWRKLGERIARHIAANNQSAVLLSTLNVDHLTSCGSPSTLENLAHFEYEGKTYIITSLEAAQLEQVLPDIFESEDLCSV</sequence>